<evidence type="ECO:0000313" key="8">
    <source>
        <dbReference type="EMBL" id="AII14945.1"/>
    </source>
</evidence>
<dbReference type="PANTHER" id="PTHR30619:SF7">
    <property type="entry name" value="BETA-LACTAMASE DOMAIN PROTEIN"/>
    <property type="match status" value="1"/>
</dbReference>
<feature type="transmembrane region" description="Helical" evidence="6">
    <location>
        <begin position="338"/>
        <end position="361"/>
    </location>
</feature>
<feature type="transmembrane region" description="Helical" evidence="6">
    <location>
        <begin position="368"/>
        <end position="392"/>
    </location>
</feature>
<name>A0A076F9P6_9BACT</name>
<dbReference type="Pfam" id="PF03772">
    <property type="entry name" value="Competence"/>
    <property type="match status" value="1"/>
</dbReference>
<evidence type="ECO:0000256" key="6">
    <source>
        <dbReference type="SAM" id="Phobius"/>
    </source>
</evidence>
<protein>
    <submittedName>
        <fullName evidence="8">Competence protein, ComEC family</fullName>
    </submittedName>
</protein>
<feature type="domain" description="ComEC/Rec2-related protein" evidence="7">
    <location>
        <begin position="150"/>
        <end position="397"/>
    </location>
</feature>
<dbReference type="GO" id="GO:0005886">
    <property type="term" value="C:plasma membrane"/>
    <property type="evidence" value="ECO:0007669"/>
    <property type="project" value="UniProtKB-SubCell"/>
</dbReference>
<organism evidence="8 9">
    <name type="scientific">Campylobacter iguaniorum</name>
    <dbReference type="NCBI Taxonomy" id="1244531"/>
    <lineage>
        <taxon>Bacteria</taxon>
        <taxon>Pseudomonadati</taxon>
        <taxon>Campylobacterota</taxon>
        <taxon>Epsilonproteobacteria</taxon>
        <taxon>Campylobacterales</taxon>
        <taxon>Campylobacteraceae</taxon>
        <taxon>Campylobacter</taxon>
    </lineage>
</organism>
<evidence type="ECO:0000259" key="7">
    <source>
        <dbReference type="Pfam" id="PF03772"/>
    </source>
</evidence>
<dbReference type="InterPro" id="IPR052159">
    <property type="entry name" value="Competence_DNA_uptake"/>
</dbReference>
<accession>A0A076F9P6</accession>
<dbReference type="STRING" id="1244531.CIG2463D_1202"/>
<feature type="transmembrane region" description="Helical" evidence="6">
    <location>
        <begin position="226"/>
        <end position="245"/>
    </location>
</feature>
<keyword evidence="2" id="KW-1003">Cell membrane</keyword>
<comment type="subcellular location">
    <subcellularLocation>
        <location evidence="1">Cell membrane</location>
        <topology evidence="1">Multi-pass membrane protein</topology>
    </subcellularLocation>
</comment>
<feature type="transmembrane region" description="Helical" evidence="6">
    <location>
        <begin position="303"/>
        <end position="326"/>
    </location>
</feature>
<keyword evidence="5 6" id="KW-0472">Membrane</keyword>
<evidence type="ECO:0000313" key="9">
    <source>
        <dbReference type="Proteomes" id="UP000028486"/>
    </source>
</evidence>
<dbReference type="HOGENOM" id="CLU_054204_0_0_7"/>
<keyword evidence="9" id="KW-1185">Reference proteome</keyword>
<dbReference type="NCBIfam" id="TIGR00360">
    <property type="entry name" value="ComEC_N-term"/>
    <property type="match status" value="1"/>
</dbReference>
<sequence>MKIFENTRQIAIFVAVCLCIFSLNLAFEYYKFSKFTSKDYAFLDAKVLQNYQKTKNDKSYFVLKLRADDFEFYTTSKKEIQANYLKIGVITKQVKFKDYIKGVFYMPNFKIENLQKEPNLKDKLQNFITSQHQSPKLKELYSALYLATPISKDLRGDVTSWGIAHIIAISGFHLGIIFGVMFFIIKFAYARLSDRFFPYRNINFEISLFIFVCLGFYLWILDFTPSFLRSYVMGVVGFVLVSFGLKVFKIENLLLCVILSMIFVPNLVFSIGFYFSCLGVFFIFLYIHHFGDKKDLKSPKMMILHGLMLEIFVFSAMNLPVFYFFSPAGLFQLSVIPLGYVFVLFYPLSVFLHIFGIGGIFDELMLKFIQYADTSTQISTPFWLFVAFNLALPLAYKFKLVAVLVGLAGAILFFGGLAT</sequence>
<keyword evidence="4 6" id="KW-1133">Transmembrane helix</keyword>
<dbReference type="KEGG" id="caj:CIG1485E_1110"/>
<proteinExistence type="predicted"/>
<dbReference type="PATRIC" id="fig|1244531.5.peg.1211"/>
<evidence type="ECO:0000256" key="4">
    <source>
        <dbReference type="ARBA" id="ARBA00022989"/>
    </source>
</evidence>
<evidence type="ECO:0000256" key="2">
    <source>
        <dbReference type="ARBA" id="ARBA00022475"/>
    </source>
</evidence>
<feature type="transmembrane region" description="Helical" evidence="6">
    <location>
        <begin position="273"/>
        <end position="291"/>
    </location>
</feature>
<feature type="transmembrane region" description="Helical" evidence="6">
    <location>
        <begin position="161"/>
        <end position="189"/>
    </location>
</feature>
<dbReference type="PANTHER" id="PTHR30619">
    <property type="entry name" value="DNA INTERNALIZATION/COMPETENCE PROTEIN COMEC/REC2"/>
    <property type="match status" value="1"/>
</dbReference>
<dbReference type="eggNOG" id="COG0658">
    <property type="taxonomic scope" value="Bacteria"/>
</dbReference>
<dbReference type="RefSeq" id="WP_038454529.1">
    <property type="nucleotide sequence ID" value="NZ_CP009043.1"/>
</dbReference>
<dbReference type="InterPro" id="IPR004477">
    <property type="entry name" value="ComEC_N"/>
</dbReference>
<dbReference type="Proteomes" id="UP000028486">
    <property type="component" value="Chromosome"/>
</dbReference>
<dbReference type="EMBL" id="CP009043">
    <property type="protein sequence ID" value="AII14945.1"/>
    <property type="molecule type" value="Genomic_DNA"/>
</dbReference>
<evidence type="ECO:0000256" key="1">
    <source>
        <dbReference type="ARBA" id="ARBA00004651"/>
    </source>
</evidence>
<feature type="transmembrane region" description="Helical" evidence="6">
    <location>
        <begin position="398"/>
        <end position="418"/>
    </location>
</feature>
<dbReference type="OrthoDB" id="5372341at2"/>
<feature type="transmembrane region" description="Helical" evidence="6">
    <location>
        <begin position="201"/>
        <end position="220"/>
    </location>
</feature>
<evidence type="ECO:0000256" key="5">
    <source>
        <dbReference type="ARBA" id="ARBA00023136"/>
    </source>
</evidence>
<dbReference type="AlphaFoldDB" id="A0A076F9P6"/>
<evidence type="ECO:0000256" key="3">
    <source>
        <dbReference type="ARBA" id="ARBA00022692"/>
    </source>
</evidence>
<gene>
    <name evidence="8" type="ORF">CIG1485E_1110</name>
</gene>
<reference evidence="9" key="1">
    <citation type="journal article" date="2014" name="Genome Announc.">
        <title>Complete Genome Sequence of Campylobacter iguaniorum Strain 1485ET, Isolated from a Bearded Dragon (Pogona vitticeps).</title>
        <authorList>
            <person name="Gilbert M.J."/>
            <person name="Miller W.G."/>
            <person name="Yee E."/>
            <person name="Kik M."/>
            <person name="Wagenaar J.A."/>
            <person name="Duim B."/>
        </authorList>
    </citation>
    <scope>NUCLEOTIDE SEQUENCE [LARGE SCALE GENOMIC DNA]</scope>
    <source>
        <strain evidence="9">1485E</strain>
    </source>
</reference>
<keyword evidence="3 6" id="KW-0812">Transmembrane</keyword>